<dbReference type="Proteomes" id="UP000655208">
    <property type="component" value="Unassembled WGS sequence"/>
</dbReference>
<evidence type="ECO:0000313" key="3">
    <source>
        <dbReference type="Proteomes" id="UP000655208"/>
    </source>
</evidence>
<dbReference type="RefSeq" id="WP_188941167.1">
    <property type="nucleotide sequence ID" value="NZ_BMNA01000003.1"/>
</dbReference>
<reference evidence="2" key="2">
    <citation type="submission" date="2020-09" db="EMBL/GenBank/DDBJ databases">
        <authorList>
            <person name="Sun Q."/>
            <person name="Zhou Y."/>
        </authorList>
    </citation>
    <scope>NUCLEOTIDE SEQUENCE</scope>
    <source>
        <strain evidence="2">CGMCC 4.7308</strain>
    </source>
</reference>
<gene>
    <name evidence="2" type="ORF">GCM10011594_17890</name>
</gene>
<evidence type="ECO:0000256" key="1">
    <source>
        <dbReference type="SAM" id="Phobius"/>
    </source>
</evidence>
<evidence type="ECO:0008006" key="4">
    <source>
        <dbReference type="Google" id="ProtNLM"/>
    </source>
</evidence>
<sequence length="97" mass="10274">MVSGRRVGAVVAVGAALLVAGVGLGSATVTDRTTSMWLDCGPALFQFLAEPPSQDCAPGRYQPWRTLAFVALVLGSVLTVAGLLWWRHLHRGAEADR</sequence>
<keyword evidence="1" id="KW-0812">Transmembrane</keyword>
<dbReference type="EMBL" id="BMNA01000003">
    <property type="protein sequence ID" value="GGL98422.1"/>
    <property type="molecule type" value="Genomic_DNA"/>
</dbReference>
<comment type="caution">
    <text evidence="2">The sequence shown here is derived from an EMBL/GenBank/DDBJ whole genome shotgun (WGS) entry which is preliminary data.</text>
</comment>
<proteinExistence type="predicted"/>
<keyword evidence="1" id="KW-0472">Membrane</keyword>
<feature type="transmembrane region" description="Helical" evidence="1">
    <location>
        <begin position="67"/>
        <end position="86"/>
    </location>
</feature>
<keyword evidence="3" id="KW-1185">Reference proteome</keyword>
<keyword evidence="1" id="KW-1133">Transmembrane helix</keyword>
<reference evidence="2" key="1">
    <citation type="journal article" date="2014" name="Int. J. Syst. Evol. Microbiol.">
        <title>Complete genome sequence of Corynebacterium casei LMG S-19264T (=DSM 44701T), isolated from a smear-ripened cheese.</title>
        <authorList>
            <consortium name="US DOE Joint Genome Institute (JGI-PGF)"/>
            <person name="Walter F."/>
            <person name="Albersmeier A."/>
            <person name="Kalinowski J."/>
            <person name="Ruckert C."/>
        </authorList>
    </citation>
    <scope>NUCLEOTIDE SEQUENCE</scope>
    <source>
        <strain evidence="2">CGMCC 4.7308</strain>
    </source>
</reference>
<organism evidence="2 3">
    <name type="scientific">Nakamurella endophytica</name>
    <dbReference type="NCBI Taxonomy" id="1748367"/>
    <lineage>
        <taxon>Bacteria</taxon>
        <taxon>Bacillati</taxon>
        <taxon>Actinomycetota</taxon>
        <taxon>Actinomycetes</taxon>
        <taxon>Nakamurellales</taxon>
        <taxon>Nakamurellaceae</taxon>
        <taxon>Nakamurella</taxon>
    </lineage>
</organism>
<dbReference type="AlphaFoldDB" id="A0A917SUJ1"/>
<accession>A0A917SUJ1</accession>
<evidence type="ECO:0000313" key="2">
    <source>
        <dbReference type="EMBL" id="GGL98422.1"/>
    </source>
</evidence>
<name>A0A917SUJ1_9ACTN</name>
<protein>
    <recommendedName>
        <fullName evidence="4">Transmembrane protein</fullName>
    </recommendedName>
</protein>